<dbReference type="Proteomes" id="UP000294829">
    <property type="component" value="Unassembled WGS sequence"/>
</dbReference>
<gene>
    <name evidence="1" type="ORF">E2I14_14085</name>
</gene>
<name>A0A4R5VWH6_9BURK</name>
<accession>A0A4R5VWH6</accession>
<dbReference type="EMBL" id="SMYL01000008">
    <property type="protein sequence ID" value="TDK63700.1"/>
    <property type="molecule type" value="Genomic_DNA"/>
</dbReference>
<reference evidence="1 2" key="1">
    <citation type="submission" date="2019-03" db="EMBL/GenBank/DDBJ databases">
        <title>Sapientia aquatica gen. nov., sp. nov., isolated from a crater lake.</title>
        <authorList>
            <person name="Felfoldi T."/>
            <person name="Szabo A."/>
            <person name="Toth E."/>
            <person name="Schumann P."/>
            <person name="Keki Z."/>
            <person name="Marialigeti K."/>
            <person name="Mathe I."/>
        </authorList>
    </citation>
    <scope>NUCLEOTIDE SEQUENCE [LARGE SCALE GENOMIC DNA]</scope>
    <source>
        <strain evidence="1 2">SA-152</strain>
    </source>
</reference>
<dbReference type="AlphaFoldDB" id="A0A4R5VWH6"/>
<proteinExistence type="predicted"/>
<organism evidence="1 2">
    <name type="scientific">Sapientia aquatica</name>
    <dbReference type="NCBI Taxonomy" id="1549640"/>
    <lineage>
        <taxon>Bacteria</taxon>
        <taxon>Pseudomonadati</taxon>
        <taxon>Pseudomonadota</taxon>
        <taxon>Betaproteobacteria</taxon>
        <taxon>Burkholderiales</taxon>
        <taxon>Oxalobacteraceae</taxon>
        <taxon>Sapientia</taxon>
    </lineage>
</organism>
<keyword evidence="2" id="KW-1185">Reference proteome</keyword>
<comment type="caution">
    <text evidence="1">The sequence shown here is derived from an EMBL/GenBank/DDBJ whole genome shotgun (WGS) entry which is preliminary data.</text>
</comment>
<sequence>MTAKLKPWKLRAADYSKPGWHTRPTVGYELMFEFLRLSPSYELARKANQEGLTEDDKKLLPNDFNQVLKTYKLLGNVQRYLFRSWWLKRGLKVFGNPHSKPKVHKFGFLPHGVDVSPDLVMDDLEKILSDTRRDEGLGSTLLISVPLGRRKGEVLKEIGRLLDAQVDTSASATAPLIKLEGQRLRAKVLMNGIRLLWIKAAKPKWELWRLGAMARLSKTYSQELDPKSPRKASDKIYDRDMMSKITYRALLKFEAVAENAARGKFPSDAPVDQVTFDYPQLAKIIQRKNMWEDQEKKRLLDAYEARLALKLQLVAEP</sequence>
<protein>
    <submittedName>
        <fullName evidence="1">Uncharacterized protein</fullName>
    </submittedName>
</protein>
<dbReference type="RefSeq" id="WP_133329637.1">
    <property type="nucleotide sequence ID" value="NZ_SMYL01000008.1"/>
</dbReference>
<dbReference type="OrthoDB" id="9126739at2"/>
<evidence type="ECO:0000313" key="2">
    <source>
        <dbReference type="Proteomes" id="UP000294829"/>
    </source>
</evidence>
<evidence type="ECO:0000313" key="1">
    <source>
        <dbReference type="EMBL" id="TDK63700.1"/>
    </source>
</evidence>